<protein>
    <submittedName>
        <fullName evidence="1">Uncharacterized protein</fullName>
    </submittedName>
</protein>
<keyword evidence="2" id="KW-1185">Reference proteome</keyword>
<evidence type="ECO:0000313" key="1">
    <source>
        <dbReference type="EMBL" id="MEQ2525269.1"/>
    </source>
</evidence>
<reference evidence="1" key="1">
    <citation type="submission" date="2024-03" db="EMBL/GenBank/DDBJ databases">
        <title>Human intestinal bacterial collection.</title>
        <authorList>
            <person name="Pauvert C."/>
            <person name="Hitch T.C.A."/>
            <person name="Clavel T."/>
        </authorList>
    </citation>
    <scope>NUCLEOTIDE SEQUENCE</scope>
    <source>
        <strain evidence="1">CLA-AA-H227</strain>
    </source>
</reference>
<organism evidence="1 2">
    <name type="scientific">Robertmurraya yapensis</name>
    <name type="common">ex Hitch et al 2024</name>
    <dbReference type="NCBI Taxonomy" id="3133160"/>
    <lineage>
        <taxon>Bacteria</taxon>
        <taxon>Bacillati</taxon>
        <taxon>Bacillota</taxon>
        <taxon>Bacilli</taxon>
        <taxon>Bacillales</taxon>
        <taxon>Bacillaceae</taxon>
        <taxon>Robertmurraya</taxon>
    </lineage>
</organism>
<evidence type="ECO:0000313" key="2">
    <source>
        <dbReference type="Proteomes" id="UP001439875"/>
    </source>
</evidence>
<name>A0ACC6S5I4_9BACI</name>
<proteinExistence type="predicted"/>
<comment type="caution">
    <text evidence="1">The sequence shown here is derived from an EMBL/GenBank/DDBJ whole genome shotgun (WGS) entry which is preliminary data.</text>
</comment>
<gene>
    <name evidence="1" type="ORF">WMO40_01045</name>
</gene>
<dbReference type="Proteomes" id="UP001439875">
    <property type="component" value="Unassembled WGS sequence"/>
</dbReference>
<sequence length="53" mass="6406">MSLEERPLEKDEVYSFEDVNILIHEKDKVYFDHTKLDYVKDPLGRNKLQLIKL</sequence>
<accession>A0ACC6S5I4</accession>
<dbReference type="EMBL" id="JBBMEW010000001">
    <property type="protein sequence ID" value="MEQ2525269.1"/>
    <property type="molecule type" value="Genomic_DNA"/>
</dbReference>